<evidence type="ECO:0000256" key="3">
    <source>
        <dbReference type="SAM" id="MobiDB-lite"/>
    </source>
</evidence>
<evidence type="ECO:0000259" key="4">
    <source>
        <dbReference type="PROSITE" id="PS50106"/>
    </source>
</evidence>
<gene>
    <name evidence="5" type="ORF">B4U80_09012</name>
</gene>
<feature type="compositionally biased region" description="Basic and acidic residues" evidence="3">
    <location>
        <begin position="437"/>
        <end position="456"/>
    </location>
</feature>
<dbReference type="OrthoDB" id="6515275at2759"/>
<dbReference type="PROSITE" id="PS50106">
    <property type="entry name" value="PDZ"/>
    <property type="match status" value="1"/>
</dbReference>
<dbReference type="STRING" id="299467.A0A443S8J2"/>
<comment type="caution">
    <text evidence="5">The sequence shown here is derived from an EMBL/GenBank/DDBJ whole genome shotgun (WGS) entry which is preliminary data.</text>
</comment>
<dbReference type="Proteomes" id="UP000288716">
    <property type="component" value="Unassembled WGS sequence"/>
</dbReference>
<organism evidence="5 6">
    <name type="scientific">Leptotrombidium deliense</name>
    <dbReference type="NCBI Taxonomy" id="299467"/>
    <lineage>
        <taxon>Eukaryota</taxon>
        <taxon>Metazoa</taxon>
        <taxon>Ecdysozoa</taxon>
        <taxon>Arthropoda</taxon>
        <taxon>Chelicerata</taxon>
        <taxon>Arachnida</taxon>
        <taxon>Acari</taxon>
        <taxon>Acariformes</taxon>
        <taxon>Trombidiformes</taxon>
        <taxon>Prostigmata</taxon>
        <taxon>Anystina</taxon>
        <taxon>Parasitengona</taxon>
        <taxon>Trombiculoidea</taxon>
        <taxon>Trombiculidae</taxon>
        <taxon>Leptotrombidium</taxon>
    </lineage>
</organism>
<keyword evidence="6" id="KW-1185">Reference proteome</keyword>
<dbReference type="EMBL" id="NCKV01005870">
    <property type="protein sequence ID" value="RWS23794.1"/>
    <property type="molecule type" value="Genomic_DNA"/>
</dbReference>
<feature type="domain" description="PDZ" evidence="4">
    <location>
        <begin position="91"/>
        <end position="156"/>
    </location>
</feature>
<dbReference type="InterPro" id="IPR001478">
    <property type="entry name" value="PDZ"/>
</dbReference>
<dbReference type="CDD" id="cd00136">
    <property type="entry name" value="PDZ_canonical"/>
    <property type="match status" value="1"/>
</dbReference>
<reference evidence="5 6" key="1">
    <citation type="journal article" date="2018" name="Gigascience">
        <title>Genomes of trombidid mites reveal novel predicted allergens and laterally-transferred genes associated with secondary metabolism.</title>
        <authorList>
            <person name="Dong X."/>
            <person name="Chaisiri K."/>
            <person name="Xia D."/>
            <person name="Armstrong S.D."/>
            <person name="Fang Y."/>
            <person name="Donnelly M.J."/>
            <person name="Kadowaki T."/>
            <person name="McGarry J.W."/>
            <person name="Darby A.C."/>
            <person name="Makepeace B.L."/>
        </authorList>
    </citation>
    <scope>NUCLEOTIDE SEQUENCE [LARGE SCALE GENOMIC DNA]</scope>
    <source>
        <strain evidence="5">UoL-UT</strain>
    </source>
</reference>
<name>A0A443S8J2_9ACAR</name>
<proteinExistence type="predicted"/>
<feature type="compositionally biased region" description="Polar residues" evidence="3">
    <location>
        <begin position="457"/>
        <end position="468"/>
    </location>
</feature>
<dbReference type="GO" id="GO:0005737">
    <property type="term" value="C:cytoplasm"/>
    <property type="evidence" value="ECO:0007669"/>
    <property type="project" value="TreeGrafter"/>
</dbReference>
<feature type="region of interest" description="Disordered" evidence="3">
    <location>
        <begin position="437"/>
        <end position="479"/>
    </location>
</feature>
<evidence type="ECO:0000313" key="5">
    <source>
        <dbReference type="EMBL" id="RWS23794.1"/>
    </source>
</evidence>
<evidence type="ECO:0000256" key="2">
    <source>
        <dbReference type="ARBA" id="ARBA00023242"/>
    </source>
</evidence>
<evidence type="ECO:0000313" key="6">
    <source>
        <dbReference type="Proteomes" id="UP000288716"/>
    </source>
</evidence>
<protein>
    <submittedName>
        <fullName evidence="5">Protein AHNAK2-like protein</fullName>
    </submittedName>
</protein>
<dbReference type="InterPro" id="IPR036034">
    <property type="entry name" value="PDZ_sf"/>
</dbReference>
<dbReference type="InterPro" id="IPR052082">
    <property type="entry name" value="Myelin_sheath_structural"/>
</dbReference>
<dbReference type="GO" id="GO:0043484">
    <property type="term" value="P:regulation of RNA splicing"/>
    <property type="evidence" value="ECO:0007669"/>
    <property type="project" value="TreeGrafter"/>
</dbReference>
<comment type="subcellular location">
    <subcellularLocation>
        <location evidence="1">Nucleus</location>
    </subcellularLocation>
</comment>
<dbReference type="Gene3D" id="2.30.42.10">
    <property type="match status" value="1"/>
</dbReference>
<keyword evidence="2" id="KW-0539">Nucleus</keyword>
<dbReference type="SMART" id="SM00228">
    <property type="entry name" value="PDZ"/>
    <property type="match status" value="1"/>
</dbReference>
<accession>A0A443S8J2</accession>
<evidence type="ECO:0000256" key="1">
    <source>
        <dbReference type="ARBA" id="ARBA00004123"/>
    </source>
</evidence>
<dbReference type="PANTHER" id="PTHR23348:SF16">
    <property type="entry name" value="LEUCINE RICH REPEAT FAMILY PROTEIN"/>
    <property type="match status" value="1"/>
</dbReference>
<dbReference type="AlphaFoldDB" id="A0A443S8J2"/>
<dbReference type="Pfam" id="PF00595">
    <property type="entry name" value="PDZ"/>
    <property type="match status" value="1"/>
</dbReference>
<dbReference type="SUPFAM" id="SSF50156">
    <property type="entry name" value="PDZ domain-like"/>
    <property type="match status" value="1"/>
</dbReference>
<feature type="non-terminal residue" evidence="5">
    <location>
        <position position="664"/>
    </location>
</feature>
<feature type="region of interest" description="Disordered" evidence="3">
    <location>
        <begin position="339"/>
        <end position="371"/>
    </location>
</feature>
<dbReference type="VEuPathDB" id="VectorBase:LDEU008246"/>
<dbReference type="GO" id="GO:0005634">
    <property type="term" value="C:nucleus"/>
    <property type="evidence" value="ECO:0007669"/>
    <property type="project" value="UniProtKB-SubCell"/>
</dbReference>
<dbReference type="PANTHER" id="PTHR23348">
    <property type="entry name" value="PERIAXIN/AHNAK"/>
    <property type="match status" value="1"/>
</dbReference>
<sequence>MFPKTVNLINHKFVDSILFPGSLTKKHQDEDQMPNECDNKRNDLEKVTEDKKRLIKSLPLANVFNHVSRSKQNQKFAAVDDTYINSPQQVVVQLTGHDFTGLGFNICGNMRDGIFVKDVMSRGPANESGKVKAGDKIVSITIACKNMVYEDALTILSYASPYNVELLLEKGNNKENACLNLGQTRKTYLSNNSILGSGRRLLHPLYRSQSLEDLTQIGHSMSEKSFASGNSSPQSVLQKLKSQLINRSAKSDTSERDRTCFSSDLKVAGNCVTINECMSPAKIPQSEMSKVTASGTPPFAGYSPLQSNDNKQTAQNVNIEKDIDIAEVTLELNADKLSEENEHVSQCPPLPAPRRPVSAGKKKGKAPQPPSVTNLVALENLSPVRQDADDVPDGQVCKATVETRAQVHQEDEITSCSIIENSGDYVSNKDGETKFTTKESSQEEKLLNGHVQESEVKTNIQHSPSKVQNNEKPKSSSLGDLTLAHKTNANVLQSVILERAVSLDLKGQHFPEENLCHHFKNIRVPSDVDYKNSENIAFSKWQMKKAETSSIFTTSSSDCMGSNAIISMNGRLGNSECDDSLICIDVSKDNFTSSTPLKKDPCLLENLNDNDSINEKCSDALSEGKIDGKENERTLTEDVCHKQAEKDVIEIDKNELDNVMMSYQ</sequence>